<evidence type="ECO:0000313" key="3">
    <source>
        <dbReference type="Proteomes" id="UP000219338"/>
    </source>
</evidence>
<name>A0A284RJ17_ARMOS</name>
<feature type="region of interest" description="Disordered" evidence="1">
    <location>
        <begin position="28"/>
        <end position="47"/>
    </location>
</feature>
<dbReference type="Proteomes" id="UP000219338">
    <property type="component" value="Unassembled WGS sequence"/>
</dbReference>
<feature type="region of interest" description="Disordered" evidence="1">
    <location>
        <begin position="54"/>
        <end position="174"/>
    </location>
</feature>
<gene>
    <name evidence="2" type="ORF">ARMOST_12066</name>
</gene>
<organism evidence="2 3">
    <name type="scientific">Armillaria ostoyae</name>
    <name type="common">Armillaria root rot fungus</name>
    <dbReference type="NCBI Taxonomy" id="47428"/>
    <lineage>
        <taxon>Eukaryota</taxon>
        <taxon>Fungi</taxon>
        <taxon>Dikarya</taxon>
        <taxon>Basidiomycota</taxon>
        <taxon>Agaricomycotina</taxon>
        <taxon>Agaricomycetes</taxon>
        <taxon>Agaricomycetidae</taxon>
        <taxon>Agaricales</taxon>
        <taxon>Marasmiineae</taxon>
        <taxon>Physalacriaceae</taxon>
        <taxon>Armillaria</taxon>
    </lineage>
</organism>
<dbReference type="AlphaFoldDB" id="A0A284RJ17"/>
<reference evidence="3" key="1">
    <citation type="journal article" date="2017" name="Nat. Ecol. Evol.">
        <title>Genome expansion and lineage-specific genetic innovations in the forest pathogenic fungi Armillaria.</title>
        <authorList>
            <person name="Sipos G."/>
            <person name="Prasanna A.N."/>
            <person name="Walter M.C."/>
            <person name="O'Connor E."/>
            <person name="Balint B."/>
            <person name="Krizsan K."/>
            <person name="Kiss B."/>
            <person name="Hess J."/>
            <person name="Varga T."/>
            <person name="Slot J."/>
            <person name="Riley R."/>
            <person name="Boka B."/>
            <person name="Rigling D."/>
            <person name="Barry K."/>
            <person name="Lee J."/>
            <person name="Mihaltcheva S."/>
            <person name="LaButti K."/>
            <person name="Lipzen A."/>
            <person name="Waldron R."/>
            <person name="Moloney N.M."/>
            <person name="Sperisen C."/>
            <person name="Kredics L."/>
            <person name="Vagvoelgyi C."/>
            <person name="Patrignani A."/>
            <person name="Fitzpatrick D."/>
            <person name="Nagy I."/>
            <person name="Doyle S."/>
            <person name="Anderson J.B."/>
            <person name="Grigoriev I.V."/>
            <person name="Gueldener U."/>
            <person name="Muensterkoetter M."/>
            <person name="Nagy L.G."/>
        </authorList>
    </citation>
    <scope>NUCLEOTIDE SEQUENCE [LARGE SCALE GENOMIC DNA]</scope>
    <source>
        <strain evidence="3">C18/9</strain>
    </source>
</reference>
<evidence type="ECO:0000256" key="1">
    <source>
        <dbReference type="SAM" id="MobiDB-lite"/>
    </source>
</evidence>
<protein>
    <submittedName>
        <fullName evidence="2">Uncharacterized protein</fullName>
    </submittedName>
</protein>
<feature type="compositionally biased region" description="Polar residues" evidence="1">
    <location>
        <begin position="160"/>
        <end position="169"/>
    </location>
</feature>
<keyword evidence="3" id="KW-1185">Reference proteome</keyword>
<proteinExistence type="predicted"/>
<dbReference type="EMBL" id="FUEG01000009">
    <property type="protein sequence ID" value="SJL08697.1"/>
    <property type="molecule type" value="Genomic_DNA"/>
</dbReference>
<sequence>MKTPKLKHRACSRALRLTIYKKWLARSSGGRAHEIPKHKRQASTGIEANHLQEAASAGGRAHKYKKWGAGGAGTTETKRKRQETTPSQHTVWRQEQSSSPPPKPKQREAKTSQHATKNSAVAGLALVTITERKRQDTTPSQPTIRKWCSGRSDTRRHNENQCNRKTFSGQGIEGSVNRNTKRRVHATIHGRKTPGPGDLNNIYFQGTRYQLYPVETPCFPNGDCLHDNYSRQSQRTEGVLALSLAIRIHLPPSPSLSITLSGGLCGGIRERVNHVWVAHPSSPTLEKTVIAKFYDPVMSMSLLIFSILLHIIHEQNGRTVYVLLLELVAGEGLQYLCETGDRGDDIVGDYLCENHHKAIFAAMFPLALDFVSRGVVHVGSEERYHQTFVLSRSFLQR</sequence>
<accession>A0A284RJ17</accession>
<evidence type="ECO:0000313" key="2">
    <source>
        <dbReference type="EMBL" id="SJL08697.1"/>
    </source>
</evidence>